<dbReference type="PROSITE" id="PS00775">
    <property type="entry name" value="GLYCOSYL_HYDROL_F3"/>
    <property type="match status" value="1"/>
</dbReference>
<dbReference type="UniPathway" id="UPA00696"/>
<dbReference type="FunFam" id="2.60.40.10:FF:000495">
    <property type="entry name" value="Periplasmic beta-glucosidase"/>
    <property type="match status" value="1"/>
</dbReference>
<keyword evidence="7 9" id="KW-0326">Glycosidase</keyword>
<dbReference type="AlphaFoldDB" id="A0A8H3IB27"/>
<accession>A0A8H3IB27</accession>
<dbReference type="PANTHER" id="PTHR42715">
    <property type="entry name" value="BETA-GLUCOSIDASE"/>
    <property type="match status" value="1"/>
</dbReference>
<name>A0A8H3IB27_9LECA</name>
<keyword evidence="12" id="KW-1185">Reference proteome</keyword>
<dbReference type="Gene3D" id="3.40.50.1700">
    <property type="entry name" value="Glycoside hydrolase family 3 C-terminal domain"/>
    <property type="match status" value="1"/>
</dbReference>
<dbReference type="EC" id="3.2.1.21" evidence="9"/>
<dbReference type="SMART" id="SM00758">
    <property type="entry name" value="PA14"/>
    <property type="match status" value="1"/>
</dbReference>
<sequence length="682" mass="75221">MAVDSIVTDRALREIYLMPFMLAIKNARPAALMTAYNKVNGIHASENPVLYRILREEWKWEGLVMSDWFGTYSTSDAINAGLDLEMPGPTRWRGEALPHAATSNKIKPHVLDERVRAVLQTVKLSAKSGIHQNAPESKLNRHPDRMLLRRTAAESIVLLKNEHHTLPLDKSKPVAVIGPNAKMTAYSGGGSASLLPYYTVTPYNGMASQASSEVHYALGAYGHKELPLLGLHLKTHDGRSGFSFCVFDKPANDPHRKLHQELHLTNSYMLLFDHKIPNLKGPLYYIDIEGFFVPAEDGLYDLGLTVEGTARLFVDGRLVVDNATRQRPGTSFFGSGTVEETAGVDLKAGQEYKIKVEFGTAPTSTLERHGTVSFGPGGLRIGGCKRIDPEAAISEAVDLASRVGQVVLFAGLNADWEGEGADRANMDSPAKMDKLIERVLAVNPKAVIVLQSGTPVTMPWADQANAIVQAWYGGNETGNAIADVIWGEVNPCGKLPLTFPRHLSQNPAFLNFRSEGGRVLYGEDVYVGYRYYEKLALQPLFPFGHGLSYTTFHFSDLEVSLSKAEARPSSSEALIIAGCSVENTGLMRGAEVVQVYIQQKAPSISRPVKELKGFQKVFLQPGEKQKVQISMERKYACSFWEERRAMWIMEKGQYTVLVGRSSQADFLEGGFEVKETGWWSGL</sequence>
<dbReference type="PROSITE" id="PS51820">
    <property type="entry name" value="PA14"/>
    <property type="match status" value="1"/>
</dbReference>
<evidence type="ECO:0000256" key="4">
    <source>
        <dbReference type="ARBA" id="ARBA00022801"/>
    </source>
</evidence>
<comment type="catalytic activity">
    <reaction evidence="1 9">
        <text>Hydrolysis of terminal, non-reducing beta-D-glucosyl residues with release of beta-D-glucose.</text>
        <dbReference type="EC" id="3.2.1.21"/>
    </reaction>
</comment>
<dbReference type="OrthoDB" id="47059at2759"/>
<dbReference type="InterPro" id="IPR011658">
    <property type="entry name" value="PA14_dom"/>
</dbReference>
<dbReference type="Pfam" id="PF01915">
    <property type="entry name" value="Glyco_hydro_3_C"/>
    <property type="match status" value="1"/>
</dbReference>
<gene>
    <name evidence="11" type="ORF">HETSPECPRED_000438</name>
</gene>
<evidence type="ECO:0000256" key="5">
    <source>
        <dbReference type="ARBA" id="ARBA00023180"/>
    </source>
</evidence>
<dbReference type="InterPro" id="IPR002772">
    <property type="entry name" value="Glyco_hydro_3_C"/>
</dbReference>
<evidence type="ECO:0000256" key="8">
    <source>
        <dbReference type="ARBA" id="ARBA00023326"/>
    </source>
</evidence>
<dbReference type="Gene3D" id="3.20.20.300">
    <property type="entry name" value="Glycoside hydrolase, family 3, N-terminal domain"/>
    <property type="match status" value="2"/>
</dbReference>
<dbReference type="InterPro" id="IPR036962">
    <property type="entry name" value="Glyco_hydro_3_N_sf"/>
</dbReference>
<dbReference type="InterPro" id="IPR019800">
    <property type="entry name" value="Glyco_hydro_3_AS"/>
</dbReference>
<dbReference type="Pfam" id="PF00933">
    <property type="entry name" value="Glyco_hydro_3"/>
    <property type="match status" value="1"/>
</dbReference>
<dbReference type="InterPro" id="IPR001764">
    <property type="entry name" value="Glyco_hydro_3_N"/>
</dbReference>
<keyword evidence="8 9" id="KW-0624">Polysaccharide degradation</keyword>
<evidence type="ECO:0000256" key="3">
    <source>
        <dbReference type="ARBA" id="ARBA00005336"/>
    </source>
</evidence>
<organism evidence="11 12">
    <name type="scientific">Heterodermia speciosa</name>
    <dbReference type="NCBI Taxonomy" id="116794"/>
    <lineage>
        <taxon>Eukaryota</taxon>
        <taxon>Fungi</taxon>
        <taxon>Dikarya</taxon>
        <taxon>Ascomycota</taxon>
        <taxon>Pezizomycotina</taxon>
        <taxon>Lecanoromycetes</taxon>
        <taxon>OSLEUM clade</taxon>
        <taxon>Lecanoromycetidae</taxon>
        <taxon>Caliciales</taxon>
        <taxon>Physciaceae</taxon>
        <taxon>Heterodermia</taxon>
    </lineage>
</organism>
<dbReference type="InterPro" id="IPR036881">
    <property type="entry name" value="Glyco_hydro_3_C_sf"/>
</dbReference>
<dbReference type="SUPFAM" id="SSF51445">
    <property type="entry name" value="(Trans)glycosidases"/>
    <property type="match status" value="1"/>
</dbReference>
<evidence type="ECO:0000256" key="6">
    <source>
        <dbReference type="ARBA" id="ARBA00023277"/>
    </source>
</evidence>
<dbReference type="GO" id="GO:0030245">
    <property type="term" value="P:cellulose catabolic process"/>
    <property type="evidence" value="ECO:0007669"/>
    <property type="project" value="UniProtKB-UniPathway"/>
</dbReference>
<dbReference type="Pfam" id="PF07691">
    <property type="entry name" value="PA14"/>
    <property type="match status" value="1"/>
</dbReference>
<dbReference type="Proteomes" id="UP000664521">
    <property type="component" value="Unassembled WGS sequence"/>
</dbReference>
<dbReference type="Gene3D" id="2.60.40.10">
    <property type="entry name" value="Immunoglobulins"/>
    <property type="match status" value="1"/>
</dbReference>
<keyword evidence="5" id="KW-0325">Glycoprotein</keyword>
<dbReference type="SUPFAM" id="SSF52279">
    <property type="entry name" value="Beta-D-glucan exohydrolase, C-terminal domain"/>
    <property type="match status" value="1"/>
</dbReference>
<keyword evidence="6 9" id="KW-0119">Carbohydrate metabolism</keyword>
<dbReference type="InterPro" id="IPR037524">
    <property type="entry name" value="PA14/GLEYA"/>
</dbReference>
<evidence type="ECO:0000256" key="9">
    <source>
        <dbReference type="RuleBase" id="RU361161"/>
    </source>
</evidence>
<comment type="similarity">
    <text evidence="3 9">Belongs to the glycosyl hydrolase 3 family.</text>
</comment>
<evidence type="ECO:0000256" key="2">
    <source>
        <dbReference type="ARBA" id="ARBA00004987"/>
    </source>
</evidence>
<dbReference type="InterPro" id="IPR026891">
    <property type="entry name" value="Fn3-like"/>
</dbReference>
<reference evidence="11" key="1">
    <citation type="submission" date="2021-03" db="EMBL/GenBank/DDBJ databases">
        <authorList>
            <person name="Tagirdzhanova G."/>
        </authorList>
    </citation>
    <scope>NUCLEOTIDE SEQUENCE</scope>
</reference>
<dbReference type="SMART" id="SM01217">
    <property type="entry name" value="Fn3_like"/>
    <property type="match status" value="1"/>
</dbReference>
<evidence type="ECO:0000313" key="11">
    <source>
        <dbReference type="EMBL" id="CAF9911768.1"/>
    </source>
</evidence>
<evidence type="ECO:0000256" key="1">
    <source>
        <dbReference type="ARBA" id="ARBA00000448"/>
    </source>
</evidence>
<keyword evidence="4 9" id="KW-0378">Hydrolase</keyword>
<dbReference type="InterPro" id="IPR050288">
    <property type="entry name" value="Cellulose_deg_GH3"/>
</dbReference>
<proteinExistence type="inferred from homology"/>
<dbReference type="InterPro" id="IPR013783">
    <property type="entry name" value="Ig-like_fold"/>
</dbReference>
<protein>
    <recommendedName>
        <fullName evidence="9">beta-glucosidase</fullName>
        <ecNumber evidence="9">3.2.1.21</ecNumber>
    </recommendedName>
</protein>
<dbReference type="Pfam" id="PF14310">
    <property type="entry name" value="Fn3-like"/>
    <property type="match status" value="1"/>
</dbReference>
<dbReference type="InterPro" id="IPR017853">
    <property type="entry name" value="GH"/>
</dbReference>
<dbReference type="PANTHER" id="PTHR42715:SF27">
    <property type="entry name" value="BETA-GLUCOSIDASE-RELATED"/>
    <property type="match status" value="1"/>
</dbReference>
<comment type="caution">
    <text evidence="11">The sequence shown here is derived from an EMBL/GenBank/DDBJ whole genome shotgun (WGS) entry which is preliminary data.</text>
</comment>
<dbReference type="Gene3D" id="2.60.120.260">
    <property type="entry name" value="Galactose-binding domain-like"/>
    <property type="match status" value="1"/>
</dbReference>
<dbReference type="EMBL" id="CAJPDS010000010">
    <property type="protein sequence ID" value="CAF9911768.1"/>
    <property type="molecule type" value="Genomic_DNA"/>
</dbReference>
<evidence type="ECO:0000256" key="7">
    <source>
        <dbReference type="ARBA" id="ARBA00023295"/>
    </source>
</evidence>
<dbReference type="GO" id="GO:0008422">
    <property type="term" value="F:beta-glucosidase activity"/>
    <property type="evidence" value="ECO:0007669"/>
    <property type="project" value="UniProtKB-EC"/>
</dbReference>
<evidence type="ECO:0000313" key="12">
    <source>
        <dbReference type="Proteomes" id="UP000664521"/>
    </source>
</evidence>
<comment type="pathway">
    <text evidence="2 9">Glycan metabolism; cellulose degradation.</text>
</comment>
<feature type="domain" description="PA14" evidence="10">
    <location>
        <begin position="237"/>
        <end position="397"/>
    </location>
</feature>
<evidence type="ECO:0000259" key="10">
    <source>
        <dbReference type="PROSITE" id="PS51820"/>
    </source>
</evidence>